<dbReference type="RefSeq" id="WP_131257590.1">
    <property type="nucleotide sequence ID" value="NZ_JBHSUS010000001.1"/>
</dbReference>
<name>A0ABW1XP21_9ALTE</name>
<keyword evidence="4" id="KW-1185">Reference proteome</keyword>
<dbReference type="Pfam" id="PF13630">
    <property type="entry name" value="SdpI"/>
    <property type="match status" value="1"/>
</dbReference>
<feature type="transmembrane region" description="Helical" evidence="1">
    <location>
        <begin position="164"/>
        <end position="180"/>
    </location>
</feature>
<reference evidence="4" key="1">
    <citation type="journal article" date="2019" name="Int. J. Syst. Evol. Microbiol.">
        <title>The Global Catalogue of Microorganisms (GCM) 10K type strain sequencing project: providing services to taxonomists for standard genome sequencing and annotation.</title>
        <authorList>
            <consortium name="The Broad Institute Genomics Platform"/>
            <consortium name="The Broad Institute Genome Sequencing Center for Infectious Disease"/>
            <person name="Wu L."/>
            <person name="Ma J."/>
        </authorList>
    </citation>
    <scope>NUCLEOTIDE SEQUENCE [LARGE SCALE GENOMIC DNA]</scope>
    <source>
        <strain evidence="4">CGMCC 1.16031</strain>
    </source>
</reference>
<dbReference type="InterPro" id="IPR026272">
    <property type="entry name" value="SdpI"/>
</dbReference>
<dbReference type="EMBL" id="JBHSUS010000001">
    <property type="protein sequence ID" value="MFC6441653.1"/>
    <property type="molecule type" value="Genomic_DNA"/>
</dbReference>
<accession>A0ABW1XP21</accession>
<keyword evidence="1" id="KW-1133">Transmembrane helix</keyword>
<dbReference type="PANTHER" id="PTHR37810">
    <property type="entry name" value="IMMUNITY PROTEIN SDPI"/>
    <property type="match status" value="1"/>
</dbReference>
<evidence type="ECO:0000313" key="4">
    <source>
        <dbReference type="Proteomes" id="UP001596364"/>
    </source>
</evidence>
<organism evidence="3 4">
    <name type="scientific">Pseudobowmanella zhangzhouensis</name>
    <dbReference type="NCBI Taxonomy" id="1537679"/>
    <lineage>
        <taxon>Bacteria</taxon>
        <taxon>Pseudomonadati</taxon>
        <taxon>Pseudomonadota</taxon>
        <taxon>Gammaproteobacteria</taxon>
        <taxon>Alteromonadales</taxon>
        <taxon>Alteromonadaceae</taxon>
    </lineage>
</organism>
<feature type="domain" description="DUF1648" evidence="2">
    <location>
        <begin position="9"/>
        <end position="57"/>
    </location>
</feature>
<dbReference type="PIRSF" id="PIRSF038959">
    <property type="entry name" value="SdpI"/>
    <property type="match status" value="1"/>
</dbReference>
<feature type="transmembrane region" description="Helical" evidence="1">
    <location>
        <begin position="43"/>
        <end position="62"/>
    </location>
</feature>
<feature type="transmembrane region" description="Helical" evidence="1">
    <location>
        <begin position="112"/>
        <end position="131"/>
    </location>
</feature>
<dbReference type="Pfam" id="PF07853">
    <property type="entry name" value="DUF1648"/>
    <property type="match status" value="1"/>
</dbReference>
<sequence>MKIVSWLSIFLTLIVMAIAWSWLPEGAMVPIHWNLNGEPDSFTNKWTAFAIFPLVQLGLLALRAWLPAIEPRKDNMHGSKQGYSLMFTALILAMFALQVVTLAATLKWISEPASAILLCISLLLMALGNYLSRVRSNFFIGIRTPWTLSNEQVWYQTHRLGSKLFVAAGCIGILATLLPVTIGFRLFLVAIVIAALIPVVYSWFIYKKETA</sequence>
<feature type="transmembrane region" description="Helical" evidence="1">
    <location>
        <begin position="186"/>
        <end position="206"/>
    </location>
</feature>
<protein>
    <submittedName>
        <fullName evidence="3">SdpI family protein</fullName>
    </submittedName>
</protein>
<keyword evidence="1" id="KW-0812">Transmembrane</keyword>
<proteinExistence type="predicted"/>
<feature type="transmembrane region" description="Helical" evidence="1">
    <location>
        <begin position="83"/>
        <end position="106"/>
    </location>
</feature>
<dbReference type="PANTHER" id="PTHR37810:SF5">
    <property type="entry name" value="IMMUNITY PROTEIN SDPI"/>
    <property type="match status" value="1"/>
</dbReference>
<dbReference type="InterPro" id="IPR012867">
    <property type="entry name" value="DUF1648"/>
</dbReference>
<evidence type="ECO:0000256" key="1">
    <source>
        <dbReference type="SAM" id="Phobius"/>
    </source>
</evidence>
<gene>
    <name evidence="3" type="ORF">ACFP85_15980</name>
</gene>
<comment type="caution">
    <text evidence="3">The sequence shown here is derived from an EMBL/GenBank/DDBJ whole genome shotgun (WGS) entry which is preliminary data.</text>
</comment>
<evidence type="ECO:0000313" key="3">
    <source>
        <dbReference type="EMBL" id="MFC6441653.1"/>
    </source>
</evidence>
<keyword evidence="1" id="KW-0472">Membrane</keyword>
<dbReference type="InterPro" id="IPR025962">
    <property type="entry name" value="SdpI/YhfL"/>
</dbReference>
<dbReference type="Proteomes" id="UP001596364">
    <property type="component" value="Unassembled WGS sequence"/>
</dbReference>
<evidence type="ECO:0000259" key="2">
    <source>
        <dbReference type="Pfam" id="PF07853"/>
    </source>
</evidence>